<dbReference type="PANTHER" id="PTHR14167">
    <property type="entry name" value="SH3 DOMAIN-CONTAINING"/>
    <property type="match status" value="1"/>
</dbReference>
<dbReference type="RefSeq" id="XP_014663884.1">
    <property type="nucleotide sequence ID" value="XM_014808398.1"/>
</dbReference>
<dbReference type="Gene3D" id="1.20.1270.60">
    <property type="entry name" value="Arfaptin homology (AH) domain/BAR domain"/>
    <property type="match status" value="1"/>
</dbReference>
<dbReference type="PANTHER" id="PTHR14167:SF76">
    <property type="entry name" value="ENDOPHILIN B, ISOFORM A"/>
    <property type="match status" value="1"/>
</dbReference>
<gene>
    <name evidence="8" type="primary">LOC106806459</name>
</gene>
<dbReference type="Proteomes" id="UP000695022">
    <property type="component" value="Unplaced"/>
</dbReference>
<dbReference type="SUPFAM" id="SSF50044">
    <property type="entry name" value="SH3-domain"/>
    <property type="match status" value="1"/>
</dbReference>
<keyword evidence="4" id="KW-0175">Coiled coil</keyword>
<dbReference type="SMART" id="SM00721">
    <property type="entry name" value="BAR"/>
    <property type="match status" value="1"/>
</dbReference>
<dbReference type="InterPro" id="IPR027267">
    <property type="entry name" value="AH/BAR_dom_sf"/>
</dbReference>
<feature type="domain" description="SH3" evidence="5">
    <location>
        <begin position="270"/>
        <end position="328"/>
    </location>
</feature>
<proteinExistence type="inferred from homology"/>
<dbReference type="InterPro" id="IPR004148">
    <property type="entry name" value="BAR_dom"/>
</dbReference>
<sequence>MAFSFKKLTADASTAFTRAKQFTEEQLGKAEKTEHDAAFENLGLRSDKTKLWTERILKQTETMLEPNPAARVEEFVSTTLDMKRDRVTNHELLGLYMIEAGNDFGPGTAYGSTLVKCGQMERNIGNAEKEYIHKVNNNFLTPLRTFLEGDMKTIVRERKTLDMKRLDLDAAKSKLKKAKSQEMQTAAEAEVRASQSEFDRQTEVTKLLMEGISSAHANHLRCLMEYAETQMKYFASCHEMMEDLNKDMANASVVSSGNSAYISSAGGVDGASRKARVLYDYDAHESQELSLLADEVITVTADLDDQYVMAKRGNQKGKVPVAYLEYIH</sequence>
<evidence type="ECO:0000313" key="8">
    <source>
        <dbReference type="RefSeq" id="XP_014663884.1"/>
    </source>
</evidence>
<dbReference type="InterPro" id="IPR001452">
    <property type="entry name" value="SH3_domain"/>
</dbReference>
<reference evidence="8" key="1">
    <citation type="submission" date="2025-08" db="UniProtKB">
        <authorList>
            <consortium name="RefSeq"/>
        </authorList>
    </citation>
    <scope>IDENTIFICATION</scope>
</reference>
<dbReference type="Pfam" id="PF03114">
    <property type="entry name" value="BAR"/>
    <property type="match status" value="1"/>
</dbReference>
<dbReference type="InterPro" id="IPR050384">
    <property type="entry name" value="Endophilin_SH3RF"/>
</dbReference>
<accession>A0ABM1DVB3</accession>
<dbReference type="PROSITE" id="PS50002">
    <property type="entry name" value="SH3"/>
    <property type="match status" value="1"/>
</dbReference>
<evidence type="ECO:0000313" key="7">
    <source>
        <dbReference type="Proteomes" id="UP000695022"/>
    </source>
</evidence>
<name>A0ABM1DVB3_PRICU</name>
<evidence type="ECO:0000256" key="4">
    <source>
        <dbReference type="SAM" id="Coils"/>
    </source>
</evidence>
<feature type="coiled-coil region" evidence="4">
    <location>
        <begin position="161"/>
        <end position="188"/>
    </location>
</feature>
<organism evidence="7 8">
    <name type="scientific">Priapulus caudatus</name>
    <name type="common">Priapulid worm</name>
    <dbReference type="NCBI Taxonomy" id="37621"/>
    <lineage>
        <taxon>Eukaryota</taxon>
        <taxon>Metazoa</taxon>
        <taxon>Ecdysozoa</taxon>
        <taxon>Scalidophora</taxon>
        <taxon>Priapulida</taxon>
        <taxon>Priapulimorpha</taxon>
        <taxon>Priapulimorphida</taxon>
        <taxon>Priapulidae</taxon>
        <taxon>Priapulus</taxon>
    </lineage>
</organism>
<evidence type="ECO:0000256" key="1">
    <source>
        <dbReference type="ARBA" id="ARBA00006697"/>
    </source>
</evidence>
<keyword evidence="7" id="KW-1185">Reference proteome</keyword>
<dbReference type="SUPFAM" id="SSF103657">
    <property type="entry name" value="BAR/IMD domain-like"/>
    <property type="match status" value="1"/>
</dbReference>
<dbReference type="CDD" id="cd07594">
    <property type="entry name" value="BAR_Endophilin_B"/>
    <property type="match status" value="1"/>
</dbReference>
<feature type="domain" description="BAR" evidence="6">
    <location>
        <begin position="24"/>
        <end position="257"/>
    </location>
</feature>
<dbReference type="SMART" id="SM00326">
    <property type="entry name" value="SH3"/>
    <property type="match status" value="1"/>
</dbReference>
<evidence type="ECO:0000259" key="6">
    <source>
        <dbReference type="PROSITE" id="PS51021"/>
    </source>
</evidence>
<dbReference type="Pfam" id="PF14604">
    <property type="entry name" value="SH3_9"/>
    <property type="match status" value="1"/>
</dbReference>
<evidence type="ECO:0000256" key="2">
    <source>
        <dbReference type="ARBA" id="ARBA00022443"/>
    </source>
</evidence>
<dbReference type="Gene3D" id="2.30.30.40">
    <property type="entry name" value="SH3 Domains"/>
    <property type="match status" value="1"/>
</dbReference>
<dbReference type="PROSITE" id="PS51021">
    <property type="entry name" value="BAR"/>
    <property type="match status" value="1"/>
</dbReference>
<evidence type="ECO:0000259" key="5">
    <source>
        <dbReference type="PROSITE" id="PS50002"/>
    </source>
</evidence>
<evidence type="ECO:0000256" key="3">
    <source>
        <dbReference type="PROSITE-ProRule" id="PRU00192"/>
    </source>
</evidence>
<protein>
    <submittedName>
        <fullName evidence="8">Endophilin-B1-like</fullName>
    </submittedName>
</protein>
<comment type="similarity">
    <text evidence="1">Belongs to the endophilin family.</text>
</comment>
<dbReference type="InterPro" id="IPR036028">
    <property type="entry name" value="SH3-like_dom_sf"/>
</dbReference>
<keyword evidence="2 3" id="KW-0728">SH3 domain</keyword>
<dbReference type="GeneID" id="106806459"/>
<dbReference type="CDD" id="cd11802">
    <property type="entry name" value="SH3_Endophilin_B"/>
    <property type="match status" value="1"/>
</dbReference>